<name>A0A804U9W2_MAIZE</name>
<dbReference type="Proteomes" id="UP000007305">
    <property type="component" value="Chromosome 6"/>
</dbReference>
<reference evidence="2" key="3">
    <citation type="submission" date="2021-05" db="UniProtKB">
        <authorList>
            <consortium name="EnsemblPlants"/>
        </authorList>
    </citation>
    <scope>IDENTIFICATION</scope>
    <source>
        <strain evidence="2">cv. B73</strain>
    </source>
</reference>
<dbReference type="RefSeq" id="XP_008647448.1">
    <property type="nucleotide sequence ID" value="XM_008649226.3"/>
</dbReference>
<reference evidence="2" key="2">
    <citation type="submission" date="2019-07" db="EMBL/GenBank/DDBJ databases">
        <authorList>
            <person name="Seetharam A."/>
            <person name="Woodhouse M."/>
            <person name="Cannon E."/>
        </authorList>
    </citation>
    <scope>NUCLEOTIDE SEQUENCE [LARGE SCALE GENOMIC DNA]</scope>
    <source>
        <strain evidence="2">cv. B73</strain>
    </source>
</reference>
<proteinExistence type="predicted"/>
<dbReference type="AlphaFoldDB" id="A0A804U9W2"/>
<reference evidence="3" key="1">
    <citation type="journal article" date="2009" name="Science">
        <title>The B73 maize genome: complexity, diversity, and dynamics.</title>
        <authorList>
            <person name="Schnable P.S."/>
            <person name="Ware D."/>
            <person name="Fulton R.S."/>
            <person name="Stein J.C."/>
            <person name="Wei F."/>
            <person name="Pasternak S."/>
            <person name="Liang C."/>
            <person name="Zhang J."/>
            <person name="Fulton L."/>
            <person name="Graves T.A."/>
            <person name="Minx P."/>
            <person name="Reily A.D."/>
            <person name="Courtney L."/>
            <person name="Kruchowski S.S."/>
            <person name="Tomlinson C."/>
            <person name="Strong C."/>
            <person name="Delehaunty K."/>
            <person name="Fronick C."/>
            <person name="Courtney B."/>
            <person name="Rock S.M."/>
            <person name="Belter E."/>
            <person name="Du F."/>
            <person name="Kim K."/>
            <person name="Abbott R.M."/>
            <person name="Cotton M."/>
            <person name="Levy A."/>
            <person name="Marchetto P."/>
            <person name="Ochoa K."/>
            <person name="Jackson S.M."/>
            <person name="Gillam B."/>
            <person name="Chen W."/>
            <person name="Yan L."/>
            <person name="Higginbotham J."/>
            <person name="Cardenas M."/>
            <person name="Waligorski J."/>
            <person name="Applebaum E."/>
            <person name="Phelps L."/>
            <person name="Falcone J."/>
            <person name="Kanchi K."/>
            <person name="Thane T."/>
            <person name="Scimone A."/>
            <person name="Thane N."/>
            <person name="Henke J."/>
            <person name="Wang T."/>
            <person name="Ruppert J."/>
            <person name="Shah N."/>
            <person name="Rotter K."/>
            <person name="Hodges J."/>
            <person name="Ingenthron E."/>
            <person name="Cordes M."/>
            <person name="Kohlberg S."/>
            <person name="Sgro J."/>
            <person name="Delgado B."/>
            <person name="Mead K."/>
            <person name="Chinwalla A."/>
            <person name="Leonard S."/>
            <person name="Crouse K."/>
            <person name="Collura K."/>
            <person name="Kudrna D."/>
            <person name="Currie J."/>
            <person name="He R."/>
            <person name="Angelova A."/>
            <person name="Rajasekar S."/>
            <person name="Mueller T."/>
            <person name="Lomeli R."/>
            <person name="Scara G."/>
            <person name="Ko A."/>
            <person name="Delaney K."/>
            <person name="Wissotski M."/>
            <person name="Lopez G."/>
            <person name="Campos D."/>
            <person name="Braidotti M."/>
            <person name="Ashley E."/>
            <person name="Golser W."/>
            <person name="Kim H."/>
            <person name="Lee S."/>
            <person name="Lin J."/>
            <person name="Dujmic Z."/>
            <person name="Kim W."/>
            <person name="Talag J."/>
            <person name="Zuccolo A."/>
            <person name="Fan C."/>
            <person name="Sebastian A."/>
            <person name="Kramer M."/>
            <person name="Spiegel L."/>
            <person name="Nascimento L."/>
            <person name="Zutavern T."/>
            <person name="Miller B."/>
            <person name="Ambroise C."/>
            <person name="Muller S."/>
            <person name="Spooner W."/>
            <person name="Narechania A."/>
            <person name="Ren L."/>
            <person name="Wei S."/>
            <person name="Kumari S."/>
            <person name="Faga B."/>
            <person name="Levy M.J."/>
            <person name="McMahan L."/>
            <person name="Van Buren P."/>
            <person name="Vaughn M.W."/>
            <person name="Ying K."/>
            <person name="Yeh C.-T."/>
            <person name="Emrich S.J."/>
            <person name="Jia Y."/>
            <person name="Kalyanaraman A."/>
            <person name="Hsia A.-P."/>
            <person name="Barbazuk W.B."/>
            <person name="Baucom R.S."/>
            <person name="Brutnell T.P."/>
            <person name="Carpita N.C."/>
            <person name="Chaparro C."/>
            <person name="Chia J.-M."/>
            <person name="Deragon J.-M."/>
            <person name="Estill J.C."/>
            <person name="Fu Y."/>
            <person name="Jeddeloh J.A."/>
            <person name="Han Y."/>
            <person name="Lee H."/>
            <person name="Li P."/>
            <person name="Lisch D.R."/>
            <person name="Liu S."/>
            <person name="Liu Z."/>
            <person name="Nagel D.H."/>
            <person name="McCann M.C."/>
            <person name="SanMiguel P."/>
            <person name="Myers A.M."/>
            <person name="Nettleton D."/>
            <person name="Nguyen J."/>
            <person name="Penning B.W."/>
            <person name="Ponnala L."/>
            <person name="Schneider K.L."/>
            <person name="Schwartz D.C."/>
            <person name="Sharma A."/>
            <person name="Soderlund C."/>
            <person name="Springer N.M."/>
            <person name="Sun Q."/>
            <person name="Wang H."/>
            <person name="Waterman M."/>
            <person name="Westerman R."/>
            <person name="Wolfgruber T.K."/>
            <person name="Yang L."/>
            <person name="Yu Y."/>
            <person name="Zhang L."/>
            <person name="Zhou S."/>
            <person name="Zhu Q."/>
            <person name="Bennetzen J.L."/>
            <person name="Dawe R.K."/>
            <person name="Jiang J."/>
            <person name="Jiang N."/>
            <person name="Presting G.G."/>
            <person name="Wessler S.R."/>
            <person name="Aluru S."/>
            <person name="Martienssen R.A."/>
            <person name="Clifton S.W."/>
            <person name="McCombie W.R."/>
            <person name="Wing R.A."/>
            <person name="Wilson R.K."/>
        </authorList>
    </citation>
    <scope>NUCLEOTIDE SEQUENCE [LARGE SCALE GENOMIC DNA]</scope>
    <source>
        <strain evidence="3">cv. B73</strain>
    </source>
</reference>
<dbReference type="Gramene" id="Zm00001eb263020_T005">
    <property type="protein sequence ID" value="Zm00001eb263020_P005"/>
    <property type="gene ID" value="Zm00001eb263020"/>
</dbReference>
<dbReference type="EnsemblPlants" id="Zm00001eb263020_T005">
    <property type="protein sequence ID" value="Zm00001eb263020_P005"/>
    <property type="gene ID" value="Zm00001eb263020"/>
</dbReference>
<accession>A0A804U9W2</accession>
<feature type="region of interest" description="Disordered" evidence="1">
    <location>
        <begin position="1"/>
        <end position="29"/>
    </location>
</feature>
<sequence>MVESRRPVSPTRSTSAMAPCSQSRPPRIHSFACTGEEPRVVRLHLHGRRQGQLPRATAQAGEAGWPHRLRQHAVERLHRAPGRRAHAQVHPLLPRLRARPQHGARRRRARRDLPAPSFMWCCVSEENATSNFAAIDASLGDATGEGVAARGLATRGARAASSAVALGFSGEAEKPREEGKLMLSSADEGPGDDDAVEEPTPRTVQLRILGGIWADRIGGALAWSSLLSSRSRDRSILHHDIRAQEDYVSKLTGHKSEDYGASQCMSAIAGSYGYIAPGMHIPLRSMRRACLHLWCRAS</sequence>
<gene>
    <name evidence="2" type="primary">LOC100216863</name>
</gene>
<evidence type="ECO:0000313" key="2">
    <source>
        <dbReference type="EnsemblPlants" id="Zm00001eb263020_P005"/>
    </source>
</evidence>
<keyword evidence="3" id="KW-1185">Reference proteome</keyword>
<dbReference type="InParanoid" id="A0A804U9W2"/>
<organism evidence="2 3">
    <name type="scientific">Zea mays</name>
    <name type="common">Maize</name>
    <dbReference type="NCBI Taxonomy" id="4577"/>
    <lineage>
        <taxon>Eukaryota</taxon>
        <taxon>Viridiplantae</taxon>
        <taxon>Streptophyta</taxon>
        <taxon>Embryophyta</taxon>
        <taxon>Tracheophyta</taxon>
        <taxon>Spermatophyta</taxon>
        <taxon>Magnoliopsida</taxon>
        <taxon>Liliopsida</taxon>
        <taxon>Poales</taxon>
        <taxon>Poaceae</taxon>
        <taxon>PACMAD clade</taxon>
        <taxon>Panicoideae</taxon>
        <taxon>Andropogonodae</taxon>
        <taxon>Andropogoneae</taxon>
        <taxon>Tripsacinae</taxon>
        <taxon>Zea</taxon>
    </lineage>
</organism>
<evidence type="ECO:0000313" key="3">
    <source>
        <dbReference type="Proteomes" id="UP000007305"/>
    </source>
</evidence>
<protein>
    <submittedName>
        <fullName evidence="2">Uncharacterized protein</fullName>
    </submittedName>
</protein>
<evidence type="ECO:0000256" key="1">
    <source>
        <dbReference type="SAM" id="MobiDB-lite"/>
    </source>
</evidence>
<dbReference type="GeneID" id="100216863"/>